<reference evidence="1 2" key="1">
    <citation type="submission" date="2018-10" db="EMBL/GenBank/DDBJ databases">
        <title>Genome assembly for a Yunnan-Guizhou Plateau 3E fish, Anabarilius grahami (Regan), and its evolutionary and genetic applications.</title>
        <authorList>
            <person name="Jiang W."/>
        </authorList>
    </citation>
    <scope>NUCLEOTIDE SEQUENCE [LARGE SCALE GENOMIC DNA]</scope>
    <source>
        <strain evidence="1">AG-KIZ</strain>
        <tissue evidence="1">Muscle</tissue>
    </source>
</reference>
<dbReference type="Proteomes" id="UP000281406">
    <property type="component" value="Unassembled WGS sequence"/>
</dbReference>
<organism evidence="1 2">
    <name type="scientific">Anabarilius grahami</name>
    <name type="common">Kanglang fish</name>
    <name type="synonym">Barilius grahami</name>
    <dbReference type="NCBI Taxonomy" id="495550"/>
    <lineage>
        <taxon>Eukaryota</taxon>
        <taxon>Metazoa</taxon>
        <taxon>Chordata</taxon>
        <taxon>Craniata</taxon>
        <taxon>Vertebrata</taxon>
        <taxon>Euteleostomi</taxon>
        <taxon>Actinopterygii</taxon>
        <taxon>Neopterygii</taxon>
        <taxon>Teleostei</taxon>
        <taxon>Ostariophysi</taxon>
        <taxon>Cypriniformes</taxon>
        <taxon>Xenocyprididae</taxon>
        <taxon>Xenocypridinae</taxon>
        <taxon>Xenocypridinae incertae sedis</taxon>
        <taxon>Anabarilius</taxon>
    </lineage>
</organism>
<gene>
    <name evidence="1" type="ORF">DPX16_14047</name>
</gene>
<keyword evidence="2" id="KW-1185">Reference proteome</keyword>
<accession>A0A3N0YA02</accession>
<evidence type="ECO:0000313" key="2">
    <source>
        <dbReference type="Proteomes" id="UP000281406"/>
    </source>
</evidence>
<name>A0A3N0YA02_ANAGA</name>
<sequence>MLFSWGVCALCAVQPQFRCTPGVWLNARPPSKARGPMKAQVEDLRKQLKAKSGIIQNLKEEIKTPLFQNAQKKNEWRGAASANYLIMWHIVISYQASEVFTHRILTPCQLVLAGIATLPSSTCAAQATQMPS</sequence>
<evidence type="ECO:0000313" key="1">
    <source>
        <dbReference type="EMBL" id="ROL42640.1"/>
    </source>
</evidence>
<dbReference type="EMBL" id="RJVU01049572">
    <property type="protein sequence ID" value="ROL42640.1"/>
    <property type="molecule type" value="Genomic_DNA"/>
</dbReference>
<comment type="caution">
    <text evidence="1">The sequence shown here is derived from an EMBL/GenBank/DDBJ whole genome shotgun (WGS) entry which is preliminary data.</text>
</comment>
<protein>
    <submittedName>
        <fullName evidence="1">Uncharacterized protein</fullName>
    </submittedName>
</protein>
<dbReference type="OrthoDB" id="6350415at2759"/>
<proteinExistence type="predicted"/>
<dbReference type="AlphaFoldDB" id="A0A3N0YA02"/>